<organism evidence="1 2">
    <name type="scientific">Caerostris darwini</name>
    <dbReference type="NCBI Taxonomy" id="1538125"/>
    <lineage>
        <taxon>Eukaryota</taxon>
        <taxon>Metazoa</taxon>
        <taxon>Ecdysozoa</taxon>
        <taxon>Arthropoda</taxon>
        <taxon>Chelicerata</taxon>
        <taxon>Arachnida</taxon>
        <taxon>Araneae</taxon>
        <taxon>Araneomorphae</taxon>
        <taxon>Entelegynae</taxon>
        <taxon>Araneoidea</taxon>
        <taxon>Araneidae</taxon>
        <taxon>Caerostris</taxon>
    </lineage>
</organism>
<evidence type="ECO:0000313" key="2">
    <source>
        <dbReference type="Proteomes" id="UP001054837"/>
    </source>
</evidence>
<keyword evidence="2" id="KW-1185">Reference proteome</keyword>
<protein>
    <submittedName>
        <fullName evidence="1">Uncharacterized protein</fullName>
    </submittedName>
</protein>
<reference evidence="1 2" key="1">
    <citation type="submission" date="2021-06" db="EMBL/GenBank/DDBJ databases">
        <title>Caerostris darwini draft genome.</title>
        <authorList>
            <person name="Kono N."/>
            <person name="Arakawa K."/>
        </authorList>
    </citation>
    <scope>NUCLEOTIDE SEQUENCE [LARGE SCALE GENOMIC DNA]</scope>
</reference>
<name>A0AAV4MY18_9ARAC</name>
<comment type="caution">
    <text evidence="1">The sequence shown here is derived from an EMBL/GenBank/DDBJ whole genome shotgun (WGS) entry which is preliminary data.</text>
</comment>
<accession>A0AAV4MY18</accession>
<gene>
    <name evidence="1" type="ORF">CDAR_200491</name>
</gene>
<dbReference type="EMBL" id="BPLQ01000916">
    <property type="protein sequence ID" value="GIX76212.1"/>
    <property type="molecule type" value="Genomic_DNA"/>
</dbReference>
<evidence type="ECO:0000313" key="1">
    <source>
        <dbReference type="EMBL" id="GIX76212.1"/>
    </source>
</evidence>
<dbReference type="AlphaFoldDB" id="A0AAV4MY18"/>
<proteinExistence type="predicted"/>
<dbReference type="Proteomes" id="UP001054837">
    <property type="component" value="Unassembled WGS sequence"/>
</dbReference>
<sequence>MHGGLLAPASNSDIAMSFVTGEELLHGTRFSCNFVTSTEEFSTQLKRICSSHCYLDFCAPFFFVLRKDAKKTRVSQEMRMKLLISERGGLLTPVSNSDIAMSFVTGRELFHGTRFSPVAL</sequence>